<sequence length="341" mass="38335">MQKFKLLLIFVFISSIISSQSKQLFAEIGNLNLESGEVLYDCTIGYRTFGKMNEGKTNIVLFPTWFGGTAAQLIDLIGPGKLIDDTKYYVIAVDALGNGISSSPSNSELQGGVDFPEITIEDMVNSQYILLTKELDIHHLFAVIGGSMGSMQAFQWIVSYPDFVDKAVPYVCSPRRTTYDQLIIYFREEMILSYQELNASDTLINKMLKISSAIFGRSPEYIIEHVSFNDLPEYLEKFDKMVPSKTFTIDNYLCQLEAMRTHNIYKDYDNSVIKTAKVIKAKVFMIVSMTDHLVNPATSLELADVLHAKVLKLTNNCGHLAVGCELSRSSKEINKFLTDTL</sequence>
<name>A0A3B1D5D6_9ZZZZ</name>
<dbReference type="SUPFAM" id="SSF53474">
    <property type="entry name" value="alpha/beta-Hydrolases"/>
    <property type="match status" value="1"/>
</dbReference>
<protein>
    <submittedName>
        <fullName evidence="3">Homoserine O-acetyltransferase</fullName>
        <ecNumber evidence="3">2.3.1.31</ecNumber>
    </submittedName>
</protein>
<evidence type="ECO:0000256" key="1">
    <source>
        <dbReference type="ARBA" id="ARBA00022679"/>
    </source>
</evidence>
<dbReference type="Pfam" id="PF00561">
    <property type="entry name" value="Abhydrolase_1"/>
    <property type="match status" value="1"/>
</dbReference>
<dbReference type="PANTHER" id="PTHR32268:SF11">
    <property type="entry name" value="HOMOSERINE O-ACETYLTRANSFERASE"/>
    <property type="match status" value="1"/>
</dbReference>
<dbReference type="PIRSF" id="PIRSF000443">
    <property type="entry name" value="Homoser_Ac_trans"/>
    <property type="match status" value="1"/>
</dbReference>
<dbReference type="AlphaFoldDB" id="A0A3B1D5D6"/>
<feature type="domain" description="AB hydrolase-1" evidence="2">
    <location>
        <begin position="59"/>
        <end position="321"/>
    </location>
</feature>
<evidence type="ECO:0000313" key="3">
    <source>
        <dbReference type="EMBL" id="VAX23957.1"/>
    </source>
</evidence>
<gene>
    <name evidence="3" type="ORF">MNBD_IGNAVI01-1222</name>
</gene>
<organism evidence="3">
    <name type="scientific">hydrothermal vent metagenome</name>
    <dbReference type="NCBI Taxonomy" id="652676"/>
    <lineage>
        <taxon>unclassified sequences</taxon>
        <taxon>metagenomes</taxon>
        <taxon>ecological metagenomes</taxon>
    </lineage>
</organism>
<proteinExistence type="predicted"/>
<dbReference type="GO" id="GO:0009086">
    <property type="term" value="P:methionine biosynthetic process"/>
    <property type="evidence" value="ECO:0007669"/>
    <property type="project" value="TreeGrafter"/>
</dbReference>
<dbReference type="Gene3D" id="3.40.50.1820">
    <property type="entry name" value="alpha/beta hydrolase"/>
    <property type="match status" value="1"/>
</dbReference>
<accession>A0A3B1D5D6</accession>
<dbReference type="PANTHER" id="PTHR32268">
    <property type="entry name" value="HOMOSERINE O-ACETYLTRANSFERASE"/>
    <property type="match status" value="1"/>
</dbReference>
<evidence type="ECO:0000259" key="2">
    <source>
        <dbReference type="Pfam" id="PF00561"/>
    </source>
</evidence>
<dbReference type="GO" id="GO:0009092">
    <property type="term" value="P:homoserine metabolic process"/>
    <property type="evidence" value="ECO:0007669"/>
    <property type="project" value="TreeGrafter"/>
</dbReference>
<dbReference type="InterPro" id="IPR008220">
    <property type="entry name" value="HAT_MetX-like"/>
</dbReference>
<dbReference type="EC" id="2.3.1.31" evidence="3"/>
<keyword evidence="1 3" id="KW-0808">Transferase</keyword>
<dbReference type="EMBL" id="UOGD01000262">
    <property type="protein sequence ID" value="VAX23957.1"/>
    <property type="molecule type" value="Genomic_DNA"/>
</dbReference>
<dbReference type="InterPro" id="IPR029058">
    <property type="entry name" value="AB_hydrolase_fold"/>
</dbReference>
<dbReference type="GO" id="GO:0004414">
    <property type="term" value="F:homoserine O-acetyltransferase activity"/>
    <property type="evidence" value="ECO:0007669"/>
    <property type="project" value="UniProtKB-EC"/>
</dbReference>
<dbReference type="InterPro" id="IPR000073">
    <property type="entry name" value="AB_hydrolase_1"/>
</dbReference>
<keyword evidence="3" id="KW-0012">Acyltransferase</keyword>
<reference evidence="3" key="1">
    <citation type="submission" date="2018-06" db="EMBL/GenBank/DDBJ databases">
        <authorList>
            <person name="Zhirakovskaya E."/>
        </authorList>
    </citation>
    <scope>NUCLEOTIDE SEQUENCE</scope>
</reference>